<keyword evidence="2" id="KW-0812">Transmembrane</keyword>
<name>A0A0F9RKI6_9ZZZZ</name>
<evidence type="ECO:0000256" key="3">
    <source>
        <dbReference type="ARBA" id="ARBA00023237"/>
    </source>
</evidence>
<dbReference type="InterPro" id="IPR005565">
    <property type="entry name" value="Hemolysn_activator_HlyB_C"/>
</dbReference>
<dbReference type="EMBL" id="LAZR01001121">
    <property type="protein sequence ID" value="KKN50312.1"/>
    <property type="molecule type" value="Genomic_DNA"/>
</dbReference>
<reference evidence="6" key="1">
    <citation type="journal article" date="2015" name="Nature">
        <title>Complex archaea that bridge the gap between prokaryotes and eukaryotes.</title>
        <authorList>
            <person name="Spang A."/>
            <person name="Saw J.H."/>
            <person name="Jorgensen S.L."/>
            <person name="Zaremba-Niedzwiedzka K."/>
            <person name="Martijn J."/>
            <person name="Lind A.E."/>
            <person name="van Eijk R."/>
            <person name="Schleper C."/>
            <person name="Guy L."/>
            <person name="Ettema T.J."/>
        </authorList>
    </citation>
    <scope>NUCLEOTIDE SEQUENCE</scope>
</reference>
<dbReference type="Gene3D" id="2.40.160.50">
    <property type="entry name" value="membrane protein fhac: a member of the omp85/tpsb transporter family"/>
    <property type="match status" value="1"/>
</dbReference>
<dbReference type="Gene3D" id="3.10.20.310">
    <property type="entry name" value="membrane protein fhac"/>
    <property type="match status" value="1"/>
</dbReference>
<dbReference type="Pfam" id="PF03865">
    <property type="entry name" value="ShlB"/>
    <property type="match status" value="1"/>
</dbReference>
<evidence type="ECO:0000256" key="2">
    <source>
        <dbReference type="ARBA" id="ARBA00022692"/>
    </source>
</evidence>
<protein>
    <recommendedName>
        <fullName evidence="7">POTRA domain-containing protein</fullName>
    </recommendedName>
</protein>
<dbReference type="AlphaFoldDB" id="A0A0F9RKI6"/>
<dbReference type="Pfam" id="PF08479">
    <property type="entry name" value="POTRA_2"/>
    <property type="match status" value="1"/>
</dbReference>
<dbReference type="PANTHER" id="PTHR34597">
    <property type="entry name" value="SLR1661 PROTEIN"/>
    <property type="match status" value="1"/>
</dbReference>
<dbReference type="InterPro" id="IPR051544">
    <property type="entry name" value="TPS_OM_transporter"/>
</dbReference>
<evidence type="ECO:0008006" key="7">
    <source>
        <dbReference type="Google" id="ProtNLM"/>
    </source>
</evidence>
<evidence type="ECO:0000259" key="5">
    <source>
        <dbReference type="Pfam" id="PF08479"/>
    </source>
</evidence>
<evidence type="ECO:0000259" key="4">
    <source>
        <dbReference type="Pfam" id="PF03865"/>
    </source>
</evidence>
<keyword evidence="3" id="KW-0998">Cell outer membrane</keyword>
<evidence type="ECO:0000313" key="6">
    <source>
        <dbReference type="EMBL" id="KKN50312.1"/>
    </source>
</evidence>
<dbReference type="GO" id="GO:0098046">
    <property type="term" value="C:type V protein secretion system complex"/>
    <property type="evidence" value="ECO:0007669"/>
    <property type="project" value="TreeGrafter"/>
</dbReference>
<evidence type="ECO:0000256" key="1">
    <source>
        <dbReference type="ARBA" id="ARBA00022452"/>
    </source>
</evidence>
<keyword evidence="1" id="KW-1134">Transmembrane beta strand</keyword>
<feature type="domain" description="Haemolysin activator HlyB C-terminal" evidence="4">
    <location>
        <begin position="201"/>
        <end position="522"/>
    </location>
</feature>
<dbReference type="PANTHER" id="PTHR34597:SF6">
    <property type="entry name" value="BLR6126 PROTEIN"/>
    <property type="match status" value="1"/>
</dbReference>
<gene>
    <name evidence="6" type="ORF">LCGC14_0633960</name>
</gene>
<comment type="caution">
    <text evidence="6">The sequence shown here is derived from an EMBL/GenBank/DDBJ whole genome shotgun (WGS) entry which is preliminary data.</text>
</comment>
<dbReference type="InterPro" id="IPR013686">
    <property type="entry name" value="Polypept-transport_assoc_ShlB"/>
</dbReference>
<dbReference type="GO" id="GO:0008320">
    <property type="term" value="F:protein transmembrane transporter activity"/>
    <property type="evidence" value="ECO:0007669"/>
    <property type="project" value="TreeGrafter"/>
</dbReference>
<feature type="domain" description="Polypeptide-transport-associated ShlB-type" evidence="5">
    <location>
        <begin position="64"/>
        <end position="138"/>
    </location>
</feature>
<accession>A0A0F9RKI6</accession>
<dbReference type="GO" id="GO:0046819">
    <property type="term" value="P:protein secretion by the type V secretion system"/>
    <property type="evidence" value="ECO:0007669"/>
    <property type="project" value="TreeGrafter"/>
</dbReference>
<keyword evidence="1" id="KW-0472">Membrane</keyword>
<proteinExistence type="predicted"/>
<sequence>MKKHYFVKSVYLLSALLFISNSYAVEPPQIVDQPRDELNQKQEIKVDLPPQKSLSTTAYDDNIQINSIQFQGGSVFDINLLAEKVKPLIGQRVSKEEIVKVLSSITEMYQEAGYVLSFAFLPKQDVNKGQLTISLVEGYVVRSEIVTDNEDIRNRIERFAEKIKNEKPLTKATFERYLALIERTPGYTFKVNVPKPKTVNGGTTLRIEEVKSKKYDVSVGLEDSKENEPSILVSGSMQSMTSYADRLTASMLIPNDVIDSYYSINYQQEIGSEGLTFDVTANQFENHNDDRIFLESIPVDYEENKKRESFSMGLKYPILLNNEKSWWLGTRLHHLNEENHYDLTRVDGLSDPVGIDKNMRYSAIEINTQWQNKTPKNITVLSSKVKQGIEIGSNKNEFIDLNGTRPGTESTYFNLMDFNAAWRYLISPQWRFQTKGNVFWSDDILPSSEQVRYGGQHFGRGYSDSQAPGDRGYAAEVELRYVQPVTTSLIKRVEPYIVFDSAKSELRSSDNDYHLSSVAVGADIGDAKHYTIGFEYAKPLGDVRFESGDRSPIYNIRLSWNFN</sequence>
<organism evidence="6">
    <name type="scientific">marine sediment metagenome</name>
    <dbReference type="NCBI Taxonomy" id="412755"/>
    <lineage>
        <taxon>unclassified sequences</taxon>
        <taxon>metagenomes</taxon>
        <taxon>ecological metagenomes</taxon>
    </lineage>
</organism>